<comment type="similarity">
    <text evidence="1">Belongs to the G-alpha family. G(12) subfamily.</text>
</comment>
<dbReference type="GO" id="GO:0005834">
    <property type="term" value="C:heterotrimeric G-protein complex"/>
    <property type="evidence" value="ECO:0007669"/>
    <property type="project" value="TreeGrafter"/>
</dbReference>
<dbReference type="Proteomes" id="UP000694700">
    <property type="component" value="Unplaced"/>
</dbReference>
<dbReference type="GO" id="GO:0003924">
    <property type="term" value="F:GTPase activity"/>
    <property type="evidence" value="ECO:0007669"/>
    <property type="project" value="InterPro"/>
</dbReference>
<name>A0A8C1XMK5_CYPCA</name>
<keyword evidence="6" id="KW-0807">Transducer</keyword>
<dbReference type="Pfam" id="PF00503">
    <property type="entry name" value="G-alpha"/>
    <property type="match status" value="1"/>
</dbReference>
<dbReference type="PANTHER" id="PTHR10218:SF130">
    <property type="entry name" value="GUANINE NUCLEOTIDE-BINDING PROTEIN SUBUNIT ALPHA-12"/>
    <property type="match status" value="1"/>
</dbReference>
<dbReference type="GO" id="GO:0007266">
    <property type="term" value="P:Rho protein signal transduction"/>
    <property type="evidence" value="ECO:0007669"/>
    <property type="project" value="InterPro"/>
</dbReference>
<reference evidence="9" key="1">
    <citation type="submission" date="2025-08" db="UniProtKB">
        <authorList>
            <consortium name="Ensembl"/>
        </authorList>
    </citation>
    <scope>IDENTIFICATION</scope>
</reference>
<dbReference type="InterPro" id="IPR027417">
    <property type="entry name" value="P-loop_NTPase"/>
</dbReference>
<evidence type="ECO:0000256" key="5">
    <source>
        <dbReference type="ARBA" id="ARBA00023134"/>
    </source>
</evidence>
<dbReference type="GO" id="GO:0031752">
    <property type="term" value="F:D5 dopamine receptor binding"/>
    <property type="evidence" value="ECO:0007669"/>
    <property type="project" value="TreeGrafter"/>
</dbReference>
<dbReference type="PANTHER" id="PTHR10218">
    <property type="entry name" value="GTP-BINDING PROTEIN ALPHA SUBUNIT"/>
    <property type="match status" value="1"/>
</dbReference>
<organism evidence="9 10">
    <name type="scientific">Cyprinus carpio</name>
    <name type="common">Common carp</name>
    <dbReference type="NCBI Taxonomy" id="7962"/>
    <lineage>
        <taxon>Eukaryota</taxon>
        <taxon>Metazoa</taxon>
        <taxon>Chordata</taxon>
        <taxon>Craniata</taxon>
        <taxon>Vertebrata</taxon>
        <taxon>Euteleostomi</taxon>
        <taxon>Actinopterygii</taxon>
        <taxon>Neopterygii</taxon>
        <taxon>Teleostei</taxon>
        <taxon>Ostariophysi</taxon>
        <taxon>Cypriniformes</taxon>
        <taxon>Cyprinidae</taxon>
        <taxon>Cyprininae</taxon>
        <taxon>Cyprinus</taxon>
    </lineage>
</organism>
<evidence type="ECO:0000256" key="6">
    <source>
        <dbReference type="ARBA" id="ARBA00023224"/>
    </source>
</evidence>
<feature type="binding site" evidence="8">
    <location>
        <position position="64"/>
    </location>
    <ligand>
        <name>Mg(2+)</name>
        <dbReference type="ChEBI" id="CHEBI:18420"/>
    </ligand>
</feature>
<accession>A0A8C1XMK5</accession>
<dbReference type="PRINTS" id="PR00318">
    <property type="entry name" value="GPROTEINA"/>
</dbReference>
<dbReference type="GO" id="GO:0007188">
    <property type="term" value="P:adenylate cyclase-modulating G protein-coupled receptor signaling pathway"/>
    <property type="evidence" value="ECO:0007669"/>
    <property type="project" value="TreeGrafter"/>
</dbReference>
<evidence type="ECO:0000313" key="10">
    <source>
        <dbReference type="Proteomes" id="UP000694700"/>
    </source>
</evidence>
<evidence type="ECO:0000256" key="3">
    <source>
        <dbReference type="ARBA" id="ARBA00022741"/>
    </source>
</evidence>
<dbReference type="SUPFAM" id="SSF47895">
    <property type="entry name" value="Transducin (alpha subunit), insertion domain"/>
    <property type="match status" value="1"/>
</dbReference>
<dbReference type="PROSITE" id="PS51882">
    <property type="entry name" value="G_ALPHA"/>
    <property type="match status" value="1"/>
</dbReference>
<proteinExistence type="inferred from homology"/>
<dbReference type="GO" id="GO:0031683">
    <property type="term" value="F:G-protein beta/gamma-subunit complex binding"/>
    <property type="evidence" value="ECO:0007669"/>
    <property type="project" value="InterPro"/>
</dbReference>
<evidence type="ECO:0000256" key="8">
    <source>
        <dbReference type="PIRSR" id="PIRSR601019-2"/>
    </source>
</evidence>
<dbReference type="Gene3D" id="3.40.50.300">
    <property type="entry name" value="P-loop containing nucleotide triphosphate hydrolases"/>
    <property type="match status" value="1"/>
</dbReference>
<dbReference type="InterPro" id="IPR011025">
    <property type="entry name" value="GproteinA_insert"/>
</dbReference>
<dbReference type="InterPro" id="IPR000469">
    <property type="entry name" value="Gprotein_alpha_12/13"/>
</dbReference>
<dbReference type="Gene3D" id="1.10.400.10">
    <property type="entry name" value="GI Alpha 1, domain 2-like"/>
    <property type="match status" value="1"/>
</dbReference>
<evidence type="ECO:0000256" key="1">
    <source>
        <dbReference type="ARBA" id="ARBA00010405"/>
    </source>
</evidence>
<dbReference type="PRINTS" id="PR00440">
    <property type="entry name" value="GPROTEINA12"/>
</dbReference>
<evidence type="ECO:0000256" key="7">
    <source>
        <dbReference type="PIRSR" id="PIRSR601019-1"/>
    </source>
</evidence>
<evidence type="ECO:0000256" key="4">
    <source>
        <dbReference type="ARBA" id="ARBA00022842"/>
    </source>
</evidence>
<feature type="binding site" evidence="7">
    <location>
        <begin position="284"/>
        <end position="287"/>
    </location>
    <ligand>
        <name>GTP</name>
        <dbReference type="ChEBI" id="CHEBI:37565"/>
    </ligand>
</feature>
<evidence type="ECO:0000313" key="9">
    <source>
        <dbReference type="Ensembl" id="ENSCCRP00015083196.1"/>
    </source>
</evidence>
<dbReference type="AlphaFoldDB" id="A0A8C1XMK5"/>
<dbReference type="GO" id="GO:0005737">
    <property type="term" value="C:cytoplasm"/>
    <property type="evidence" value="ECO:0007669"/>
    <property type="project" value="TreeGrafter"/>
</dbReference>
<dbReference type="Ensembl" id="ENSCCRT00015085903.1">
    <property type="protein sequence ID" value="ENSCCRP00015083196.1"/>
    <property type="gene ID" value="ENSCCRG00015033579.1"/>
</dbReference>
<keyword evidence="4 8" id="KW-0460">Magnesium</keyword>
<dbReference type="FunFam" id="3.40.50.300:FF:000692">
    <property type="entry name" value="Guanine nucleotide-binding protein subunit alpha"/>
    <property type="match status" value="1"/>
</dbReference>
<dbReference type="InterPro" id="IPR001019">
    <property type="entry name" value="Gprotein_alpha_su"/>
</dbReference>
<keyword evidence="5 7" id="KW-0342">GTP-binding</keyword>
<protein>
    <submittedName>
        <fullName evidence="9">G protein subunit alpha 12</fullName>
    </submittedName>
</protein>
<dbReference type="GO" id="GO:0046872">
    <property type="term" value="F:metal ion binding"/>
    <property type="evidence" value="ECO:0007669"/>
    <property type="project" value="UniProtKB-KW"/>
</dbReference>
<sequence length="369" mass="43411">MFALFDAKEEIYRNMSLYKLSQCFLPDTSDARRRSREIDAMLKRDRRMPPVVITLEGSDRGGISTFLKQMRLINGKEYNHKEVLEFREVIYDNIIQGMGVLVQERKKLGIPLQNSTNEMHEMLFESLDWRVTLEPCTFQPYVEAIDSLWKDSGIQEAHRRRSNFKLYESVKYFFNNIHRIGQLNYLPYNQDILYACKVRENLGDHYFELRDSPFTVIKGSVMRYILPKLGKYLDIDTPIFYIIGSSDYDKIFCGDNCLIQSMNTFECLCNSKGLLKCPIILLFNKMDLLAEKIQTSDIRKHFPEFQGDPHRQEDVQEFLVQSFQKRKGNNSRNIFYHMTTAVDTENVRKVFESIKVDIITCILKDSQLL</sequence>
<dbReference type="GO" id="GO:0005525">
    <property type="term" value="F:GTP binding"/>
    <property type="evidence" value="ECO:0007669"/>
    <property type="project" value="UniProtKB-KW"/>
</dbReference>
<keyword evidence="3 7" id="KW-0547">Nucleotide-binding</keyword>
<dbReference type="SUPFAM" id="SSF52540">
    <property type="entry name" value="P-loop containing nucleoside triphosphate hydrolases"/>
    <property type="match status" value="1"/>
</dbReference>
<dbReference type="SMART" id="SM00275">
    <property type="entry name" value="G_alpha"/>
    <property type="match status" value="1"/>
</dbReference>
<dbReference type="CDD" id="cd00066">
    <property type="entry name" value="G-alpha"/>
    <property type="match status" value="1"/>
</dbReference>
<feature type="binding site" evidence="7">
    <location>
        <position position="341"/>
    </location>
    <ligand>
        <name>GTP</name>
        <dbReference type="ChEBI" id="CHEBI:37565"/>
    </ligand>
</feature>
<evidence type="ECO:0000256" key="2">
    <source>
        <dbReference type="ARBA" id="ARBA00022723"/>
    </source>
</evidence>
<keyword evidence="2 8" id="KW-0479">Metal-binding</keyword>
<dbReference type="GO" id="GO:0031526">
    <property type="term" value="C:brush border membrane"/>
    <property type="evidence" value="ECO:0007669"/>
    <property type="project" value="TreeGrafter"/>
</dbReference>